<dbReference type="Proteomes" id="UP000318081">
    <property type="component" value="Chromosome"/>
</dbReference>
<evidence type="ECO:0008006" key="3">
    <source>
        <dbReference type="Google" id="ProtNLM"/>
    </source>
</evidence>
<accession>A0ABX5XN67</accession>
<dbReference type="EMBL" id="CP036432">
    <property type="protein sequence ID" value="QDV83437.1"/>
    <property type="molecule type" value="Genomic_DNA"/>
</dbReference>
<reference evidence="1 2" key="1">
    <citation type="submission" date="2019-02" db="EMBL/GenBank/DDBJ databases">
        <title>Deep-cultivation of Planctomycetes and their phenomic and genomic characterization uncovers novel biology.</title>
        <authorList>
            <person name="Wiegand S."/>
            <person name="Jogler M."/>
            <person name="Boedeker C."/>
            <person name="Pinto D."/>
            <person name="Vollmers J."/>
            <person name="Rivas-Marin E."/>
            <person name="Kohn T."/>
            <person name="Peeters S.H."/>
            <person name="Heuer A."/>
            <person name="Rast P."/>
            <person name="Oberbeckmann S."/>
            <person name="Bunk B."/>
            <person name="Jeske O."/>
            <person name="Meyerdierks A."/>
            <person name="Storesund J.E."/>
            <person name="Kallscheuer N."/>
            <person name="Luecker S."/>
            <person name="Lage O.M."/>
            <person name="Pohl T."/>
            <person name="Merkel B.J."/>
            <person name="Hornburger P."/>
            <person name="Mueller R.-W."/>
            <person name="Bruemmer F."/>
            <person name="Labrenz M."/>
            <person name="Spormann A.M."/>
            <person name="Op den Camp H."/>
            <person name="Overmann J."/>
            <person name="Amann R."/>
            <person name="Jetten M.S.M."/>
            <person name="Mascher T."/>
            <person name="Medema M.H."/>
            <person name="Devos D.P."/>
            <person name="Kaster A.-K."/>
            <person name="Ovreas L."/>
            <person name="Rohde M."/>
            <person name="Galperin M.Y."/>
            <person name="Jogler C."/>
        </authorList>
    </citation>
    <scope>NUCLEOTIDE SEQUENCE [LARGE SCALE GENOMIC DNA]</scope>
    <source>
        <strain evidence="1 2">TBK1r</strain>
    </source>
</reference>
<sequence length="161" mass="18382">MRMVRNRFRNRPDQPDCDLDSFSAWYQSREERLVAHLKQLKSELLSDGKISSNEVARIRRYVEEDGALDFDDVAFLVELIGEADDVCPEFDELFLPLMRHVLLKDGKIDLEEQTILVDMLVAGGAIRQSEIKLVRDLQIEATETTPGFDKLCEALLAIPTS</sequence>
<evidence type="ECO:0000313" key="2">
    <source>
        <dbReference type="Proteomes" id="UP000318081"/>
    </source>
</evidence>
<protein>
    <recommendedName>
        <fullName evidence="3">Tellurite resistance protein TerB</fullName>
    </recommendedName>
</protein>
<dbReference type="InterPro" id="IPR029024">
    <property type="entry name" value="TerB-like"/>
</dbReference>
<evidence type="ECO:0000313" key="1">
    <source>
        <dbReference type="EMBL" id="QDV83437.1"/>
    </source>
</evidence>
<dbReference type="SUPFAM" id="SSF158682">
    <property type="entry name" value="TerB-like"/>
    <property type="match status" value="1"/>
</dbReference>
<name>A0ABX5XN67_9BACT</name>
<proteinExistence type="predicted"/>
<gene>
    <name evidence="1" type="ORF">TBK1r_23770</name>
</gene>
<keyword evidence="2" id="KW-1185">Reference proteome</keyword>
<organism evidence="1 2">
    <name type="scientific">Stieleria magnilauensis</name>
    <dbReference type="NCBI Taxonomy" id="2527963"/>
    <lineage>
        <taxon>Bacteria</taxon>
        <taxon>Pseudomonadati</taxon>
        <taxon>Planctomycetota</taxon>
        <taxon>Planctomycetia</taxon>
        <taxon>Pirellulales</taxon>
        <taxon>Pirellulaceae</taxon>
        <taxon>Stieleria</taxon>
    </lineage>
</organism>